<accession>A0A0A1MDE5</accession>
<dbReference type="SUPFAM" id="SSF51182">
    <property type="entry name" value="RmlC-like cupins"/>
    <property type="match status" value="1"/>
</dbReference>
<dbReference type="InterPro" id="IPR050177">
    <property type="entry name" value="Lipid_A_modif_metabolic_enz"/>
</dbReference>
<dbReference type="AlphaFoldDB" id="A0A0A1MDE5"/>
<name>A0A0A1MDE5_9BACI</name>
<evidence type="ECO:0000313" key="4">
    <source>
        <dbReference type="Proteomes" id="UP000040453"/>
    </source>
</evidence>
<dbReference type="EMBL" id="CDGG01000001">
    <property type="protein sequence ID" value="CEI83370.1"/>
    <property type="molecule type" value="Genomic_DNA"/>
</dbReference>
<dbReference type="InterPro" id="IPR011051">
    <property type="entry name" value="RmlC_Cupin_sf"/>
</dbReference>
<dbReference type="InterPro" id="IPR036291">
    <property type="entry name" value="NAD(P)-bd_dom_sf"/>
</dbReference>
<dbReference type="Pfam" id="PF01370">
    <property type="entry name" value="Epimerase"/>
    <property type="match status" value="1"/>
</dbReference>
<evidence type="ECO:0000259" key="1">
    <source>
        <dbReference type="Pfam" id="PF01370"/>
    </source>
</evidence>
<dbReference type="UniPathway" id="UPA00109">
    <property type="reaction ID" value="UER00181"/>
</dbReference>
<dbReference type="CDD" id="cd07007">
    <property type="entry name" value="cupin_CapF-like_C"/>
    <property type="match status" value="1"/>
</dbReference>
<sequence length="380" mass="43388">MINVTVTGAGGFIGKNLVDRLQRMKGVSLKQYHHGDDLSLLHEYLNESDIIYHLAGVNRPQNSNAFASVNRGLTESIVNYLKKHHKTPKIIFTSSIQAEGNTPYGLSKKAAEEVLQNYRIETGADVCIYRLPGVFGKWCRPHYNSVVATFCHEISHDKEIEIHDADKKLDLVYIDDVIDSFIDCLDQKKQDKLLYNHINQTFQTTVGELAQKLYEIKNVRESLIIPDLSDKFTKYLYTTYLSYLEMDNLSYALPAHRDERGSLVELIKSQQAGQVFISTSRQGVIRGNHYHHTKVEKFCVIKGEARIKLRKIDSDNQLTYQVTGQNIEIVDIPPGYTHSIENITEEEIIVLFWANEIFDPENPDTISLDVQPNKTDEQKG</sequence>
<protein>
    <submittedName>
        <fullName evidence="3">NAD dependent epimerase/dehydratase family protein</fullName>
    </submittedName>
</protein>
<reference evidence="3 4" key="1">
    <citation type="submission" date="2014-11" db="EMBL/GenBank/DDBJ databases">
        <authorList>
            <person name="Urmite Genomes Urmite Genomes"/>
        </authorList>
    </citation>
    <scope>NUCLEOTIDE SEQUENCE [LARGE SCALE GENOMIC DNA]</scope>
    <source>
        <strain evidence="3 4">Oc5</strain>
    </source>
</reference>
<dbReference type="RefSeq" id="WP_042533630.1">
    <property type="nucleotide sequence ID" value="NZ_CDGG01000001.1"/>
</dbReference>
<dbReference type="InterPro" id="IPR001509">
    <property type="entry name" value="Epimerase_deHydtase"/>
</dbReference>
<dbReference type="Proteomes" id="UP000040453">
    <property type="component" value="Unassembled WGS sequence"/>
</dbReference>
<dbReference type="InterPro" id="IPR029303">
    <property type="entry name" value="CapF_C"/>
</dbReference>
<evidence type="ECO:0000259" key="2">
    <source>
        <dbReference type="Pfam" id="PF14667"/>
    </source>
</evidence>
<dbReference type="PANTHER" id="PTHR43245:SF55">
    <property type="entry name" value="NAD(P)-BINDING DOMAIN-CONTAINING PROTEIN"/>
    <property type="match status" value="1"/>
</dbReference>
<evidence type="ECO:0000313" key="3">
    <source>
        <dbReference type="EMBL" id="CEI83370.1"/>
    </source>
</evidence>
<keyword evidence="4" id="KW-1185">Reference proteome</keyword>
<feature type="domain" description="NAD-dependent epimerase/dehydratase" evidence="1">
    <location>
        <begin position="4"/>
        <end position="190"/>
    </location>
</feature>
<dbReference type="PANTHER" id="PTHR43245">
    <property type="entry name" value="BIFUNCTIONAL POLYMYXIN RESISTANCE PROTEIN ARNA"/>
    <property type="match status" value="1"/>
</dbReference>
<dbReference type="Gene3D" id="3.40.50.720">
    <property type="entry name" value="NAD(P)-binding Rossmann-like Domain"/>
    <property type="match status" value="1"/>
</dbReference>
<feature type="domain" description="Capsular polysaccharide assembling protein CapF C-terminal" evidence="2">
    <location>
        <begin position="256"/>
        <end position="366"/>
    </location>
</feature>
<dbReference type="InterPro" id="IPR014710">
    <property type="entry name" value="RmlC-like_jellyroll"/>
</dbReference>
<dbReference type="STRING" id="545501.BN997_03277"/>
<gene>
    <name evidence="3" type="ORF">BN997_03277</name>
</gene>
<organism evidence="3 4">
    <name type="scientific">Oceanobacillus oncorhynchi</name>
    <dbReference type="NCBI Taxonomy" id="545501"/>
    <lineage>
        <taxon>Bacteria</taxon>
        <taxon>Bacillati</taxon>
        <taxon>Bacillota</taxon>
        <taxon>Bacilli</taxon>
        <taxon>Bacillales</taxon>
        <taxon>Bacillaceae</taxon>
        <taxon>Oceanobacillus</taxon>
    </lineage>
</organism>
<dbReference type="SUPFAM" id="SSF51735">
    <property type="entry name" value="NAD(P)-binding Rossmann-fold domains"/>
    <property type="match status" value="1"/>
</dbReference>
<dbReference type="Gene3D" id="2.60.120.10">
    <property type="entry name" value="Jelly Rolls"/>
    <property type="match status" value="1"/>
</dbReference>
<proteinExistence type="predicted"/>
<dbReference type="OrthoDB" id="9801056at2"/>
<dbReference type="Pfam" id="PF14667">
    <property type="entry name" value="Polysacc_synt_C"/>
    <property type="match status" value="1"/>
</dbReference>
<dbReference type="GO" id="GO:0006096">
    <property type="term" value="P:glycolytic process"/>
    <property type="evidence" value="ECO:0007669"/>
    <property type="project" value="UniProtKB-UniPathway"/>
</dbReference>